<protein>
    <submittedName>
        <fullName evidence="2">Class I SAM-dependent methyltransferase</fullName>
    </submittedName>
</protein>
<dbReference type="Pfam" id="PF13489">
    <property type="entry name" value="Methyltransf_23"/>
    <property type="match status" value="1"/>
</dbReference>
<dbReference type="Gene3D" id="3.40.50.150">
    <property type="entry name" value="Vaccinia Virus protein VP39"/>
    <property type="match status" value="1"/>
</dbReference>
<comment type="caution">
    <text evidence="2">The sequence shown here is derived from an EMBL/GenBank/DDBJ whole genome shotgun (WGS) entry which is preliminary data.</text>
</comment>
<feature type="compositionally biased region" description="Polar residues" evidence="1">
    <location>
        <begin position="138"/>
        <end position="150"/>
    </location>
</feature>
<sequence length="380" mass="41632">MAEAGRTCPGQALDDLPHRKAIALRRTQHRTGTVHAPLRGLSGSALQVPRCGRRWLEPSCYHGARRDTLMSPCSKMNLAPRPPYRPMVPHPIPPAPPASPVRSCMSGRRTISRSGAAGPAASSSRIPSPAKDCERSTFENTTWRPTSSRWSCGGACSTNGDSHGFPSQFRGAIACATSVARTVSFWTRCGARPFGLELSPRAAEKARSRGVEIALGGLEELDELPWGTFDLVTSWEVFEHTPDPRPFGERLVRLLSRNGVLARSVPNYDSLARRVFGMKWSLLSEDHFTYWTSHALRCLLESQGLELEQVHTMGLGLDFVSFVDRGRTQDAPAPRWDASPATERQPWDVNPLALAVEDLVNGMFRLTGGGVDLAAAFRKP</sequence>
<dbReference type="SUPFAM" id="SSF53335">
    <property type="entry name" value="S-adenosyl-L-methionine-dependent methyltransferases"/>
    <property type="match status" value="1"/>
</dbReference>
<keyword evidence="2" id="KW-0808">Transferase</keyword>
<dbReference type="GO" id="GO:0008168">
    <property type="term" value="F:methyltransferase activity"/>
    <property type="evidence" value="ECO:0007669"/>
    <property type="project" value="UniProtKB-KW"/>
</dbReference>
<proteinExistence type="predicted"/>
<feature type="compositionally biased region" description="Low complexity" evidence="1">
    <location>
        <begin position="112"/>
        <end position="130"/>
    </location>
</feature>
<dbReference type="GO" id="GO:0032259">
    <property type="term" value="P:methylation"/>
    <property type="evidence" value="ECO:0007669"/>
    <property type="project" value="UniProtKB-KW"/>
</dbReference>
<evidence type="ECO:0000256" key="1">
    <source>
        <dbReference type="SAM" id="MobiDB-lite"/>
    </source>
</evidence>
<reference evidence="2 3" key="1">
    <citation type="journal article" date="2019" name="Nat. Microbiol.">
        <title>Mediterranean grassland soil C-N compound turnover is dependent on rainfall and depth, and is mediated by genomically divergent microorganisms.</title>
        <authorList>
            <person name="Diamond S."/>
            <person name="Andeer P.F."/>
            <person name="Li Z."/>
            <person name="Crits-Christoph A."/>
            <person name="Burstein D."/>
            <person name="Anantharaman K."/>
            <person name="Lane K.R."/>
            <person name="Thomas B.C."/>
            <person name="Pan C."/>
            <person name="Northen T.R."/>
            <person name="Banfield J.F."/>
        </authorList>
    </citation>
    <scope>NUCLEOTIDE SEQUENCE [LARGE SCALE GENOMIC DNA]</scope>
    <source>
        <strain evidence="2">WS_8</strain>
    </source>
</reference>
<accession>A0A538TVV4</accession>
<evidence type="ECO:0000313" key="2">
    <source>
        <dbReference type="EMBL" id="TMQ67749.1"/>
    </source>
</evidence>
<feature type="region of interest" description="Disordered" evidence="1">
    <location>
        <begin position="97"/>
        <end position="150"/>
    </location>
</feature>
<name>A0A538TVV4_UNCEI</name>
<organism evidence="2 3">
    <name type="scientific">Eiseniibacteriota bacterium</name>
    <dbReference type="NCBI Taxonomy" id="2212470"/>
    <lineage>
        <taxon>Bacteria</taxon>
        <taxon>Candidatus Eiseniibacteriota</taxon>
    </lineage>
</organism>
<dbReference type="CDD" id="cd02440">
    <property type="entry name" value="AdoMet_MTases"/>
    <property type="match status" value="1"/>
</dbReference>
<dbReference type="AlphaFoldDB" id="A0A538TVV4"/>
<dbReference type="InterPro" id="IPR029063">
    <property type="entry name" value="SAM-dependent_MTases_sf"/>
</dbReference>
<dbReference type="EMBL" id="VBOY01000031">
    <property type="protein sequence ID" value="TMQ67749.1"/>
    <property type="molecule type" value="Genomic_DNA"/>
</dbReference>
<evidence type="ECO:0000313" key="3">
    <source>
        <dbReference type="Proteomes" id="UP000316609"/>
    </source>
</evidence>
<gene>
    <name evidence="2" type="ORF">E6K78_03730</name>
</gene>
<keyword evidence="2" id="KW-0489">Methyltransferase</keyword>
<dbReference type="Proteomes" id="UP000316609">
    <property type="component" value="Unassembled WGS sequence"/>
</dbReference>
<dbReference type="PANTHER" id="PTHR43861">
    <property type="entry name" value="TRANS-ACONITATE 2-METHYLTRANSFERASE-RELATED"/>
    <property type="match status" value="1"/>
</dbReference>